<dbReference type="InterPro" id="IPR036388">
    <property type="entry name" value="WH-like_DNA-bd_sf"/>
</dbReference>
<protein>
    <recommendedName>
        <fullName evidence="1">RNA polymerase sigma-70 ECF-like HTH domain-containing protein</fullName>
    </recommendedName>
</protein>
<feature type="domain" description="RNA polymerase sigma-70 ECF-like HTH" evidence="1">
    <location>
        <begin position="21"/>
        <end position="179"/>
    </location>
</feature>
<dbReference type="Gene3D" id="1.10.10.10">
    <property type="entry name" value="Winged helix-like DNA-binding domain superfamily/Winged helix DNA-binding domain"/>
    <property type="match status" value="1"/>
</dbReference>
<dbReference type="Pfam" id="PF07638">
    <property type="entry name" value="Sigma70_ECF"/>
    <property type="match status" value="1"/>
</dbReference>
<name>A0A956RPY0_UNCEI</name>
<reference evidence="2" key="2">
    <citation type="journal article" date="2021" name="Microbiome">
        <title>Successional dynamics and alternative stable states in a saline activated sludge microbial community over 9 years.</title>
        <authorList>
            <person name="Wang Y."/>
            <person name="Ye J."/>
            <person name="Ju F."/>
            <person name="Liu L."/>
            <person name="Boyd J.A."/>
            <person name="Deng Y."/>
            <person name="Parks D.H."/>
            <person name="Jiang X."/>
            <person name="Yin X."/>
            <person name="Woodcroft B.J."/>
            <person name="Tyson G.W."/>
            <person name="Hugenholtz P."/>
            <person name="Polz M.F."/>
            <person name="Zhang T."/>
        </authorList>
    </citation>
    <scope>NUCLEOTIDE SEQUENCE</scope>
    <source>
        <strain evidence="2">HKST-UBA01</strain>
    </source>
</reference>
<evidence type="ECO:0000259" key="1">
    <source>
        <dbReference type="Pfam" id="PF07638"/>
    </source>
</evidence>
<sequence>MSPSEFPYNNRDVNTPRARLQALTQLLYSRIRRKAHAQRRNYPDISIRTTELVGQAYLKMNRRGDDYWNDDRHFLNDFSLEIRRTILQRFRDQTRVRTGGQEEHVPFDEVLVELGEGYVLDYSGYQKLEEFLEELAVASPSLYETFQWCVFTEMTQVDVARIAGLSDRQVRNHLTDAKVLLHERLGIAPRAS</sequence>
<gene>
    <name evidence="2" type="ORF">KC729_05600</name>
</gene>
<dbReference type="EMBL" id="JAGQHR010000115">
    <property type="protein sequence ID" value="MCA9727139.1"/>
    <property type="molecule type" value="Genomic_DNA"/>
</dbReference>
<evidence type="ECO:0000313" key="2">
    <source>
        <dbReference type="EMBL" id="MCA9727139.1"/>
    </source>
</evidence>
<reference evidence="2" key="1">
    <citation type="submission" date="2020-04" db="EMBL/GenBank/DDBJ databases">
        <authorList>
            <person name="Zhang T."/>
        </authorList>
    </citation>
    <scope>NUCLEOTIDE SEQUENCE</scope>
    <source>
        <strain evidence="2">HKST-UBA01</strain>
    </source>
</reference>
<accession>A0A956RPY0</accession>
<dbReference type="Proteomes" id="UP000697710">
    <property type="component" value="Unassembled WGS sequence"/>
</dbReference>
<dbReference type="SUPFAM" id="SSF88659">
    <property type="entry name" value="Sigma3 and sigma4 domains of RNA polymerase sigma factors"/>
    <property type="match status" value="1"/>
</dbReference>
<comment type="caution">
    <text evidence="2">The sequence shown here is derived from an EMBL/GenBank/DDBJ whole genome shotgun (WGS) entry which is preliminary data.</text>
</comment>
<dbReference type="AlphaFoldDB" id="A0A956RPY0"/>
<dbReference type="InterPro" id="IPR053812">
    <property type="entry name" value="HTH_Sigma70_ECF-like"/>
</dbReference>
<evidence type="ECO:0000313" key="3">
    <source>
        <dbReference type="Proteomes" id="UP000697710"/>
    </source>
</evidence>
<organism evidence="2 3">
    <name type="scientific">Eiseniibacteriota bacterium</name>
    <dbReference type="NCBI Taxonomy" id="2212470"/>
    <lineage>
        <taxon>Bacteria</taxon>
        <taxon>Candidatus Eiseniibacteriota</taxon>
    </lineage>
</organism>
<dbReference type="InterPro" id="IPR013324">
    <property type="entry name" value="RNA_pol_sigma_r3/r4-like"/>
</dbReference>
<proteinExistence type="predicted"/>